<dbReference type="Gene3D" id="3.20.20.80">
    <property type="entry name" value="Glycosidases"/>
    <property type="match status" value="3"/>
</dbReference>
<feature type="domain" description="Glycosyl hydrolase family 13 catalytic" evidence="5">
    <location>
        <begin position="166"/>
        <end position="629"/>
    </location>
</feature>
<dbReference type="SUPFAM" id="SSF51011">
    <property type="entry name" value="Glycosyl hydrolase domain"/>
    <property type="match status" value="2"/>
</dbReference>
<feature type="compositionally biased region" description="Gly residues" evidence="2">
    <location>
        <begin position="2128"/>
        <end position="2153"/>
    </location>
</feature>
<evidence type="ECO:0000256" key="2">
    <source>
        <dbReference type="SAM" id="MobiDB-lite"/>
    </source>
</evidence>
<dbReference type="Pfam" id="PF11852">
    <property type="entry name" value="Pullul_strch_C"/>
    <property type="match status" value="1"/>
</dbReference>
<evidence type="ECO:0000256" key="4">
    <source>
        <dbReference type="SAM" id="SignalP"/>
    </source>
</evidence>
<dbReference type="CDD" id="cd11339">
    <property type="entry name" value="AmyAc_bac_CMD_like_2"/>
    <property type="match status" value="1"/>
</dbReference>
<dbReference type="NCBIfam" id="TIGR02103">
    <property type="entry name" value="pullul_strch"/>
    <property type="match status" value="1"/>
</dbReference>
<dbReference type="Pfam" id="PF02922">
    <property type="entry name" value="CBM_48"/>
    <property type="match status" value="1"/>
</dbReference>
<comment type="caution">
    <text evidence="6">The sequence shown here is derived from an EMBL/GenBank/DDBJ whole genome shotgun (WGS) entry which is preliminary data.</text>
</comment>
<organism evidence="6 7">
    <name type="scientific">Lysinibacter cavernae</name>
    <dbReference type="NCBI Taxonomy" id="1640652"/>
    <lineage>
        <taxon>Bacteria</taxon>
        <taxon>Bacillati</taxon>
        <taxon>Actinomycetota</taxon>
        <taxon>Actinomycetes</taxon>
        <taxon>Micrococcales</taxon>
        <taxon>Microbacteriaceae</taxon>
        <taxon>Lysinibacter</taxon>
    </lineage>
</organism>
<name>A0A7X5QZV5_9MICO</name>
<dbReference type="InterPro" id="IPR004193">
    <property type="entry name" value="Glyco_hydro_13_N"/>
</dbReference>
<feature type="chain" id="PRO_5031305746" evidence="4">
    <location>
        <begin position="38"/>
        <end position="2203"/>
    </location>
</feature>
<dbReference type="CDD" id="cd12962">
    <property type="entry name" value="X25_BaPul_like"/>
    <property type="match status" value="3"/>
</dbReference>
<dbReference type="InterPro" id="IPR041498">
    <property type="entry name" value="Big_6"/>
</dbReference>
<dbReference type="EMBL" id="JAAMOX010000001">
    <property type="protein sequence ID" value="NIH52993.1"/>
    <property type="molecule type" value="Genomic_DNA"/>
</dbReference>
<feature type="transmembrane region" description="Helical" evidence="3">
    <location>
        <begin position="2178"/>
        <end position="2195"/>
    </location>
</feature>
<dbReference type="InterPro" id="IPR011839">
    <property type="entry name" value="Pullul_strch"/>
</dbReference>
<gene>
    <name evidence="6" type="ORF">FHX76_000861</name>
</gene>
<dbReference type="InterPro" id="IPR054409">
    <property type="entry name" value="X25_BaPul-like"/>
</dbReference>
<dbReference type="SUPFAM" id="SSF51445">
    <property type="entry name" value="(Trans)glycosidases"/>
    <property type="match status" value="2"/>
</dbReference>
<dbReference type="Proteomes" id="UP000541033">
    <property type="component" value="Unassembled WGS sequence"/>
</dbReference>
<protein>
    <submittedName>
        <fullName evidence="6">Pullulanase-type alpha-1,6-glucosidase</fullName>
    </submittedName>
</protein>
<feature type="region of interest" description="Disordered" evidence="2">
    <location>
        <begin position="2124"/>
        <end position="2158"/>
    </location>
</feature>
<dbReference type="GO" id="GO:0005975">
    <property type="term" value="P:carbohydrate metabolic process"/>
    <property type="evidence" value="ECO:0007669"/>
    <property type="project" value="InterPro"/>
</dbReference>
<keyword evidence="7" id="KW-1185">Reference proteome</keyword>
<dbReference type="InterPro" id="IPR013780">
    <property type="entry name" value="Glyco_hydro_b"/>
</dbReference>
<dbReference type="InterPro" id="IPR014756">
    <property type="entry name" value="Ig_E-set"/>
</dbReference>
<evidence type="ECO:0000256" key="1">
    <source>
        <dbReference type="ARBA" id="ARBA00008061"/>
    </source>
</evidence>
<dbReference type="Pfam" id="PF17967">
    <property type="entry name" value="Pullulanase_N2"/>
    <property type="match status" value="1"/>
</dbReference>
<keyword evidence="3" id="KW-0472">Membrane</keyword>
<evidence type="ECO:0000259" key="5">
    <source>
        <dbReference type="SMART" id="SM00642"/>
    </source>
</evidence>
<proteinExistence type="inferred from homology"/>
<dbReference type="InterPro" id="IPR040671">
    <property type="entry name" value="Pullulanase_N2"/>
</dbReference>
<dbReference type="InterPro" id="IPR017853">
    <property type="entry name" value="GH"/>
</dbReference>
<dbReference type="CDD" id="cd11341">
    <property type="entry name" value="AmyAc_Pullulanase_LD-like"/>
    <property type="match status" value="1"/>
</dbReference>
<accession>A0A7X5QZV5</accession>
<keyword evidence="3" id="KW-0812">Transmembrane</keyword>
<dbReference type="Pfam" id="PF22058">
    <property type="entry name" value="X25_BaPul_like"/>
    <property type="match status" value="3"/>
</dbReference>
<evidence type="ECO:0000256" key="3">
    <source>
        <dbReference type="SAM" id="Phobius"/>
    </source>
</evidence>
<feature type="signal peptide" evidence="4">
    <location>
        <begin position="1"/>
        <end position="37"/>
    </location>
</feature>
<keyword evidence="4" id="KW-0732">Signal</keyword>
<dbReference type="GO" id="GO:0051060">
    <property type="term" value="F:pullulanase activity"/>
    <property type="evidence" value="ECO:0007669"/>
    <property type="project" value="InterPro"/>
</dbReference>
<dbReference type="RefSeq" id="WP_167148246.1">
    <property type="nucleotide sequence ID" value="NZ_JAAMOX010000001.1"/>
</dbReference>
<dbReference type="Gene3D" id="2.60.40.1130">
    <property type="entry name" value="Rab geranylgeranyltransferase alpha-subunit, insert domain"/>
    <property type="match status" value="1"/>
</dbReference>
<dbReference type="SMART" id="SM00642">
    <property type="entry name" value="Aamy"/>
    <property type="match status" value="1"/>
</dbReference>
<keyword evidence="3" id="KW-1133">Transmembrane helix</keyword>
<evidence type="ECO:0000313" key="6">
    <source>
        <dbReference type="EMBL" id="NIH52993.1"/>
    </source>
</evidence>
<dbReference type="InterPro" id="IPR024561">
    <property type="entry name" value="Pullul_strch_C"/>
</dbReference>
<dbReference type="SUPFAM" id="SSF81296">
    <property type="entry name" value="E set domains"/>
    <property type="match status" value="2"/>
</dbReference>
<comment type="similarity">
    <text evidence="1">Belongs to the glycosyl hydrolase 13 family.</text>
</comment>
<dbReference type="InterPro" id="IPR013783">
    <property type="entry name" value="Ig-like_fold"/>
</dbReference>
<dbReference type="InterPro" id="IPR006047">
    <property type="entry name" value="GH13_cat_dom"/>
</dbReference>
<dbReference type="Pfam" id="PF17936">
    <property type="entry name" value="Big_6"/>
    <property type="match status" value="1"/>
</dbReference>
<dbReference type="CDD" id="cd02860">
    <property type="entry name" value="E_set_Pullulanase"/>
    <property type="match status" value="1"/>
</dbReference>
<dbReference type="Pfam" id="PF00128">
    <property type="entry name" value="Alpha-amylase"/>
    <property type="match status" value="1"/>
</dbReference>
<dbReference type="Gene3D" id="2.60.40.10">
    <property type="entry name" value="Immunoglobulins"/>
    <property type="match status" value="5"/>
</dbReference>
<dbReference type="PANTHER" id="PTHR43002">
    <property type="entry name" value="GLYCOGEN DEBRANCHING ENZYME"/>
    <property type="match status" value="1"/>
</dbReference>
<dbReference type="Gene3D" id="2.60.40.1180">
    <property type="entry name" value="Golgi alpha-mannosidase II"/>
    <property type="match status" value="2"/>
</dbReference>
<reference evidence="6 7" key="1">
    <citation type="submission" date="2020-02" db="EMBL/GenBank/DDBJ databases">
        <title>Sequencing the genomes of 1000 actinobacteria strains.</title>
        <authorList>
            <person name="Klenk H.-P."/>
        </authorList>
    </citation>
    <scope>NUCLEOTIDE SEQUENCE [LARGE SCALE GENOMIC DNA]</scope>
    <source>
        <strain evidence="6 7">DSM 27960</strain>
    </source>
</reference>
<sequence>MSTKPPLSPWNTGFALAATAALIVGTLPLTTAQQATAAPTAVTLVGTFQTEIGCTSDWQTECTNGDLTPVSGGTWASELTLPAGDYEFKTVIGHSFAESYGIDGAEGGENIPLSLAGQSSLRFTYDENSHRMSVTPLDLPGEYSSADDAIVGDPVRQSGTDEQFYFVMTDRFANGDAANDQGGLSGDANQTGFDPTHKGYFHGGDLAGLQQKLDYIEGLGTTAIWLTPSFVNKPVQGTGDQASAGYHGYWITDFTQIDPHLGSNAEMQALIAAAHAKGMKVYFDIITNHTADVIQFREGPVNHDDPVNAYITEAESPYKDPAGNPFNLHEAAVSASQGNPFPSLSPTLSFPKTPFIAPEDANAKTPAWLNDVTNYHNRGNAHFDGGESDTQGDFSGLDDLMTEKPEVVDGFVDVYKAWIDLGIDGFRIDTVKHVNSEFWQQWSPAIMDYAQSVGRDEFYMFGEVYDGNPKTLSSYVTEAKLPGVLDFGFQGAATNYAKGGSAAGMSQLFAGDDYYTTASTSAHAEPTFLGNHDMGRIGMFVSDQSQPLERDEFAHSLMYLTRGQPVIYYGDEQGFTGTGGDQDARQDMFATQVASYADQQTLTGANGGAEHFDQGNQLYTHIAELAQLRANNGALSHGAQIERYVDNGAGVYAFSRVDRDEKVEHLVAVNNSAAARTVTIPALTPSARLNPLYGTDAAPTTGADGTVSVTVPAFGAVVFAADTPLPSAVVDSTDVMVPQPGAKLADRAEVTAAASTAAAAGAYSETSFAYRLAGTADWVPLGTDDDGKPRVFHSTAGLKPGALVEYRAVTVDLSGHATAASSYGFVGVNLSEIPTDESVLVTIPGSLNEAMGCGGNWQPDCAKAALVRDPLTGIYSGTFDLPVGSYEYKVAVGGSWSENYGAKGIRDGANLEFSWTGGPVTFVYNPETHYVTSTAQPPIVVLAGSFQSQLGCVDSSNAPADWQPGCLGAWMTDVNGTGTYTFSTGSLAAGSYEVKVVHGLSWDENYGADGVRGGSNIQFTVEEGKQANFTYTIADHRLQVTSTDIPVLGTEQSRAYWVDQNTLAFPAGDVPKGLSLGNAAFTLGSSATAQVVVSNGQLTGGVLTTLRYAGQLSADQVQRFPALQGYLALKLDDVNREEAAALLSGQLVVSLGDKTKQGPAALAVATGVQTAGVLEDLYAEAATDLTFGTTFSGNTPSFRLWAPTAQQVTLLTWENEAATGEPMRTAMTRDEASGSWAVTGTEAMNNQPYRYELSVYEPIKAPKEQPAPEGHWGASGSTGAVNTIEVTDPASTGLTINSTHSVAVDLADASFKPQLWTDTQAPTVEKAVEQSIYELHVRDFSLSDATVPEEHRGSYLAFTDADSDGMQHLRSLADAGLTTVHLLPTFDIASIEEDRSQQSVPQCDLAALTQAAGGSSSSEQQACIAEIAATDGFNWGYDPLHFDAPEGSYAVDAYGGNRVAEFRSMVGGLHDAGLQVVLDQVFNHTAAAGPDPQSIFDRVVPGYYQRLDSTGKVENSTCCENVATEHAMAGKVMVDSVVTWARDYHVDGFRFDLMGHHSTQNMADLRAALDELTLERDGVDGSSIYLYGEGWNFGEVANNRLFTQASQGNLGGTGIGTFSDRLRDGVRGGGTFGQGLMTGQQDAGAQLSAMNLIQLGMAGNLADYSFTSATNGQPILGKNVLYNGSPGAGYAQSPEEVISYVDAHDNETLFDALTEKLPTDTPMSDKVRLNTLALASTALGQSPLLWHAGTDMLRSKSLDKDSYNSGDWFNEIDWTGQDNGFGRGLPPANRNEQIWAQQAPLLANPELKPSAEDIAAAASASADLLRLRYSTPLFTLGDAGQIQQKVTFPQLGGAAVPGVIAMWVDDTVGADADPMRDGVLVLMNTTAAAQSHVVDGLAGQNLSLSSIQSRGDDATVKQTEWDAGSGSITVPAYTVAVLDALAEEVPVIAPNAPVLNPSDGTHLGGTADRNTTITVYEAETMRVLGSATTTATGTFDVAFEPALASGTEVLVTAKNEIGTESVAVPLRIGLARLVVTGEQTHDATVRQGEQLSVSGIGFQPGEDIVVELHSDVVTLGTAQADGEGAFVLIASIATSQELGAHTVFARGAESGEITAAVEVLAAEESNGGHNGGGNSGGSGNGGLPGSNGSGSHGSGTASNGGATGLAVTGASSPGGQALISWLATALLLAGVGLAVRRRRSSIR</sequence>
<evidence type="ECO:0000313" key="7">
    <source>
        <dbReference type="Proteomes" id="UP000541033"/>
    </source>
</evidence>